<feature type="domain" description="Aminoglycoside phosphotransferase" evidence="1">
    <location>
        <begin position="129"/>
        <end position="173"/>
    </location>
</feature>
<gene>
    <name evidence="2" type="ORF">PG994_015365</name>
</gene>
<evidence type="ECO:0000313" key="2">
    <source>
        <dbReference type="EMBL" id="KAK8036868.1"/>
    </source>
</evidence>
<dbReference type="RefSeq" id="XP_066707686.1">
    <property type="nucleotide sequence ID" value="XM_066866772.1"/>
</dbReference>
<evidence type="ECO:0000259" key="1">
    <source>
        <dbReference type="Pfam" id="PF01636"/>
    </source>
</evidence>
<organism evidence="2 3">
    <name type="scientific">Apiospora phragmitis</name>
    <dbReference type="NCBI Taxonomy" id="2905665"/>
    <lineage>
        <taxon>Eukaryota</taxon>
        <taxon>Fungi</taxon>
        <taxon>Dikarya</taxon>
        <taxon>Ascomycota</taxon>
        <taxon>Pezizomycotina</taxon>
        <taxon>Sordariomycetes</taxon>
        <taxon>Xylariomycetidae</taxon>
        <taxon>Amphisphaeriales</taxon>
        <taxon>Apiosporaceae</taxon>
        <taxon>Apiospora</taxon>
    </lineage>
</organism>
<dbReference type="SUPFAM" id="SSF56112">
    <property type="entry name" value="Protein kinase-like (PK-like)"/>
    <property type="match status" value="1"/>
</dbReference>
<name>A0ABR1SRB3_9PEZI</name>
<sequence length="178" mass="19451">MRQHGCLSYGGGEAIPVPIQGMFSYTITAGLADPKKLFQFRCEDSTLDMEMIGLATTAHPGFAPPVKITEQSANLDLSTFFAQSWNHGQSLSPEVVSALKVEFSSKFDSLAHDLPYRFTSNVNLVRDDLPTLFSGLLPFVISHGDLCEMNILVNHTTGNITGILDWAEARVLPFGFAL</sequence>
<accession>A0ABR1SRB3</accession>
<keyword evidence="3" id="KW-1185">Reference proteome</keyword>
<dbReference type="EMBL" id="JAQQWL010000018">
    <property type="protein sequence ID" value="KAK8036868.1"/>
    <property type="molecule type" value="Genomic_DNA"/>
</dbReference>
<dbReference type="Gene3D" id="3.90.1200.10">
    <property type="match status" value="1"/>
</dbReference>
<evidence type="ECO:0000313" key="3">
    <source>
        <dbReference type="Proteomes" id="UP001480595"/>
    </source>
</evidence>
<dbReference type="InterPro" id="IPR002575">
    <property type="entry name" value="Aminoglycoside_PTrfase"/>
</dbReference>
<comment type="caution">
    <text evidence="2">The sequence shown here is derived from an EMBL/GenBank/DDBJ whole genome shotgun (WGS) entry which is preliminary data.</text>
</comment>
<dbReference type="Pfam" id="PF01636">
    <property type="entry name" value="APH"/>
    <property type="match status" value="1"/>
</dbReference>
<proteinExistence type="predicted"/>
<dbReference type="InterPro" id="IPR011009">
    <property type="entry name" value="Kinase-like_dom_sf"/>
</dbReference>
<reference evidence="2 3" key="1">
    <citation type="submission" date="2023-01" db="EMBL/GenBank/DDBJ databases">
        <title>Analysis of 21 Apiospora genomes using comparative genomics revels a genus with tremendous synthesis potential of carbohydrate active enzymes and secondary metabolites.</title>
        <authorList>
            <person name="Sorensen T."/>
        </authorList>
    </citation>
    <scope>NUCLEOTIDE SEQUENCE [LARGE SCALE GENOMIC DNA]</scope>
    <source>
        <strain evidence="2 3">CBS 135458</strain>
    </source>
</reference>
<dbReference type="GeneID" id="92099837"/>
<protein>
    <recommendedName>
        <fullName evidence="1">Aminoglycoside phosphotransferase domain-containing protein</fullName>
    </recommendedName>
</protein>
<dbReference type="Proteomes" id="UP001480595">
    <property type="component" value="Unassembled WGS sequence"/>
</dbReference>